<protein>
    <submittedName>
        <fullName evidence="2">Phosphoribosyl 1,2-cyclic phosphodiesterase</fullName>
    </submittedName>
</protein>
<evidence type="ECO:0000259" key="1">
    <source>
        <dbReference type="SMART" id="SM00849"/>
    </source>
</evidence>
<gene>
    <name evidence="2" type="ORF">SAMN04490355_101063</name>
</gene>
<dbReference type="Pfam" id="PF12706">
    <property type="entry name" value="Lactamase_B_2"/>
    <property type="match status" value="1"/>
</dbReference>
<dbReference type="STRING" id="1123291.SAMN04490355_101063"/>
<feature type="domain" description="Metallo-beta-lactamase" evidence="1">
    <location>
        <begin position="11"/>
        <end position="188"/>
    </location>
</feature>
<dbReference type="EMBL" id="FOTS01000010">
    <property type="protein sequence ID" value="SFL59799.1"/>
    <property type="molecule type" value="Genomic_DNA"/>
</dbReference>
<dbReference type="InterPro" id="IPR036866">
    <property type="entry name" value="RibonucZ/Hydroxyglut_hydro"/>
</dbReference>
<dbReference type="SMART" id="SM00849">
    <property type="entry name" value="Lactamase_B"/>
    <property type="match status" value="1"/>
</dbReference>
<dbReference type="SUPFAM" id="SSF56281">
    <property type="entry name" value="Metallo-hydrolase/oxidoreductase"/>
    <property type="match status" value="1"/>
</dbReference>
<dbReference type="Proteomes" id="UP000199520">
    <property type="component" value="Unassembled WGS sequence"/>
</dbReference>
<name>A0A1I4IZN7_9FIRM</name>
<dbReference type="PANTHER" id="PTHR47619">
    <property type="entry name" value="METALLO-HYDROLASE YYCJ-RELATED"/>
    <property type="match status" value="1"/>
</dbReference>
<dbReference type="InterPro" id="IPR001279">
    <property type="entry name" value="Metallo-B-lactamas"/>
</dbReference>
<dbReference type="AlphaFoldDB" id="A0A1I4IZN7"/>
<dbReference type="PANTHER" id="PTHR47619:SF1">
    <property type="entry name" value="EXODEOXYRIBONUCLEASE WALJ"/>
    <property type="match status" value="1"/>
</dbReference>
<dbReference type="RefSeq" id="WP_090934439.1">
    <property type="nucleotide sequence ID" value="NZ_FOTS01000010.1"/>
</dbReference>
<organism evidence="2 3">
    <name type="scientific">Pelosinus propionicus DSM 13327</name>
    <dbReference type="NCBI Taxonomy" id="1123291"/>
    <lineage>
        <taxon>Bacteria</taxon>
        <taxon>Bacillati</taxon>
        <taxon>Bacillota</taxon>
        <taxon>Negativicutes</taxon>
        <taxon>Selenomonadales</taxon>
        <taxon>Sporomusaceae</taxon>
        <taxon>Pelosinus</taxon>
    </lineage>
</organism>
<evidence type="ECO:0000313" key="3">
    <source>
        <dbReference type="Proteomes" id="UP000199520"/>
    </source>
</evidence>
<accession>A0A1I4IZN7</accession>
<sequence length="258" mass="28730">MQVHVLASGSTGNAIFLDFKHTKILVDAGISTRRIKQSLAALGTDIEELDGVFITHEHRDHISGLPTMTKKYNLPVYASPYTWRAMYCRAVIPDICCQNLSEKVTIGQVRVEPFSISHDAADPVGFRFYHGSSKCSVVTDIGFVTDAVKDAISLSDVLVLECNHDLDMLENGAYPWHLKRRIKSNRGHLSNVDAAWTLARLKRKPTMQVFLAHMSKENNNPELAKNTVSAILEEQGLNLGSEIELHITYPDRTVSSNV</sequence>
<proteinExistence type="predicted"/>
<dbReference type="OrthoDB" id="9781189at2"/>
<keyword evidence="3" id="KW-1185">Reference proteome</keyword>
<evidence type="ECO:0000313" key="2">
    <source>
        <dbReference type="EMBL" id="SFL59799.1"/>
    </source>
</evidence>
<reference evidence="3" key="1">
    <citation type="submission" date="2016-10" db="EMBL/GenBank/DDBJ databases">
        <authorList>
            <person name="Varghese N."/>
            <person name="Submissions S."/>
        </authorList>
    </citation>
    <scope>NUCLEOTIDE SEQUENCE [LARGE SCALE GENOMIC DNA]</scope>
    <source>
        <strain evidence="3">DSM 13327</strain>
    </source>
</reference>
<dbReference type="Gene3D" id="3.60.15.10">
    <property type="entry name" value="Ribonuclease Z/Hydroxyacylglutathione hydrolase-like"/>
    <property type="match status" value="1"/>
</dbReference>
<dbReference type="InterPro" id="IPR052533">
    <property type="entry name" value="WalJ/YycJ-like"/>
</dbReference>